<protein>
    <submittedName>
        <fullName evidence="3">Uncharacterized protein</fullName>
    </submittedName>
</protein>
<dbReference type="AlphaFoldDB" id="A0AAV2R7L1"/>
<accession>A0AAV2R7L1</accession>
<feature type="chain" id="PRO_5043640533" evidence="2">
    <location>
        <begin position="26"/>
        <end position="203"/>
    </location>
</feature>
<reference evidence="3 4" key="1">
    <citation type="submission" date="2024-05" db="EMBL/GenBank/DDBJ databases">
        <authorList>
            <person name="Wallberg A."/>
        </authorList>
    </citation>
    <scope>NUCLEOTIDE SEQUENCE [LARGE SCALE GENOMIC DNA]</scope>
</reference>
<evidence type="ECO:0000256" key="1">
    <source>
        <dbReference type="SAM" id="MobiDB-lite"/>
    </source>
</evidence>
<evidence type="ECO:0000256" key="2">
    <source>
        <dbReference type="SAM" id="SignalP"/>
    </source>
</evidence>
<feature type="region of interest" description="Disordered" evidence="1">
    <location>
        <begin position="122"/>
        <end position="164"/>
    </location>
</feature>
<comment type="caution">
    <text evidence="3">The sequence shown here is derived from an EMBL/GenBank/DDBJ whole genome shotgun (WGS) entry which is preliminary data.</text>
</comment>
<name>A0AAV2R7L1_MEGNR</name>
<organism evidence="3 4">
    <name type="scientific">Meganyctiphanes norvegica</name>
    <name type="common">Northern krill</name>
    <name type="synonym">Thysanopoda norvegica</name>
    <dbReference type="NCBI Taxonomy" id="48144"/>
    <lineage>
        <taxon>Eukaryota</taxon>
        <taxon>Metazoa</taxon>
        <taxon>Ecdysozoa</taxon>
        <taxon>Arthropoda</taxon>
        <taxon>Crustacea</taxon>
        <taxon>Multicrustacea</taxon>
        <taxon>Malacostraca</taxon>
        <taxon>Eumalacostraca</taxon>
        <taxon>Eucarida</taxon>
        <taxon>Euphausiacea</taxon>
        <taxon>Euphausiidae</taxon>
        <taxon>Meganyctiphanes</taxon>
    </lineage>
</organism>
<feature type="signal peptide" evidence="2">
    <location>
        <begin position="1"/>
        <end position="25"/>
    </location>
</feature>
<dbReference type="Proteomes" id="UP001497623">
    <property type="component" value="Unassembled WGS sequence"/>
</dbReference>
<feature type="non-terminal residue" evidence="3">
    <location>
        <position position="203"/>
    </location>
</feature>
<sequence>TITYTPSAVMIFLLILTTLIQTGSSIRCYECQNFNSENDNWFYDETCGDIGYDDSISENEDWEYCRVDVYGDGGLGRGENGAGVSFDDGQCFEFSSYTSCYCSTDLCNDGICYQCFDPTTPHSTTPRPTKPGGSTTTTQPGTGTTPTTQPGTGTTPTTTPGGPTIPGEGLSCYSCVDCADVDENTDLDKDPAFKSCFTMALTS</sequence>
<feature type="non-terminal residue" evidence="3">
    <location>
        <position position="1"/>
    </location>
</feature>
<gene>
    <name evidence="3" type="ORF">MNOR_LOCUS20535</name>
</gene>
<evidence type="ECO:0000313" key="4">
    <source>
        <dbReference type="Proteomes" id="UP001497623"/>
    </source>
</evidence>
<keyword evidence="4" id="KW-1185">Reference proteome</keyword>
<dbReference type="EMBL" id="CAXKWB010015943">
    <property type="protein sequence ID" value="CAL4114875.1"/>
    <property type="molecule type" value="Genomic_DNA"/>
</dbReference>
<evidence type="ECO:0000313" key="3">
    <source>
        <dbReference type="EMBL" id="CAL4114875.1"/>
    </source>
</evidence>
<proteinExistence type="predicted"/>
<keyword evidence="2" id="KW-0732">Signal</keyword>